<keyword evidence="3" id="KW-0328">Glycosyltransferase</keyword>
<dbReference type="PANTHER" id="PTHR46401:SF2">
    <property type="entry name" value="GLYCOSYLTRANSFERASE WBBK-RELATED"/>
    <property type="match status" value="1"/>
</dbReference>
<dbReference type="SUPFAM" id="SSF53756">
    <property type="entry name" value="UDP-Glycosyltransferase/glycogen phosphorylase"/>
    <property type="match status" value="1"/>
</dbReference>
<dbReference type="GO" id="GO:0016757">
    <property type="term" value="F:glycosyltransferase activity"/>
    <property type="evidence" value="ECO:0007669"/>
    <property type="project" value="UniProtKB-KW"/>
</dbReference>
<evidence type="ECO:0000313" key="4">
    <source>
        <dbReference type="Proteomes" id="UP000831782"/>
    </source>
</evidence>
<organism evidence="3 4">
    <name type="scientific">Gracilibacillus caseinilyticus</name>
    <dbReference type="NCBI Taxonomy" id="2932256"/>
    <lineage>
        <taxon>Bacteria</taxon>
        <taxon>Bacillati</taxon>
        <taxon>Bacillota</taxon>
        <taxon>Bacilli</taxon>
        <taxon>Bacillales</taxon>
        <taxon>Bacillaceae</taxon>
        <taxon>Gracilibacillus</taxon>
    </lineage>
</organism>
<dbReference type="InterPro" id="IPR001296">
    <property type="entry name" value="Glyco_trans_1"/>
</dbReference>
<keyword evidence="4" id="KW-1185">Reference proteome</keyword>
<dbReference type="Pfam" id="PF00534">
    <property type="entry name" value="Glycos_transf_1"/>
    <property type="match status" value="1"/>
</dbReference>
<dbReference type="CDD" id="cd03801">
    <property type="entry name" value="GT4_PimA-like"/>
    <property type="match status" value="1"/>
</dbReference>
<proteinExistence type="predicted"/>
<dbReference type="EMBL" id="CP095072">
    <property type="protein sequence ID" value="UOQ46769.1"/>
    <property type="molecule type" value="Genomic_DNA"/>
</dbReference>
<name>A0ABY4ESY7_9BACI</name>
<reference evidence="3 4" key="1">
    <citation type="submission" date="2022-04" db="EMBL/GenBank/DDBJ databases">
        <title>Gracilibacillus sp. isolated from saltern.</title>
        <authorList>
            <person name="Won M."/>
            <person name="Lee C.-M."/>
            <person name="Woen H.-Y."/>
            <person name="Kwon S.-W."/>
        </authorList>
    </citation>
    <scope>NUCLEOTIDE SEQUENCE [LARGE SCALE GENOMIC DNA]</scope>
    <source>
        <strain evidence="3 4">SSWR10-1</strain>
    </source>
</reference>
<gene>
    <name evidence="3" type="ORF">MUN88_11740</name>
</gene>
<dbReference type="Gene3D" id="3.40.50.150">
    <property type="entry name" value="Vaccinia Virus protein VP39"/>
    <property type="match status" value="1"/>
</dbReference>
<evidence type="ECO:0000256" key="1">
    <source>
        <dbReference type="ARBA" id="ARBA00022679"/>
    </source>
</evidence>
<sequence length="545" mass="62317">MPTSFYQAIPEIMDHIIIDAPKSILDIGVGFGKYGVLLREQLDIPKHRYSKESWKLKLEGIEGYKEYRNPIHDYVYDKVHYGEISEVIDTLESYDTVILIDVLEHFEKKEGLKIIQQILEHTNKSLIISTPLYPEPQGSYLNNSLETHKSKWNLIDLTAFDFNHKLVKIGENGAQIFKIYPTPSKEQAISLPKETNSSKQLMKIGFILPHFKLTGGVKSLLQQMEQLKKKGHQVYLFYKGEAGDGLTPDWYDIEVDGKVYIPPDKLISDHLDICDIVVLGWISQVPELLDYEGNLLYLEQGHEWLFGDIPSLFQAFYIRLKMKSIYTSGIPIISISKFIASVLEVKFQIKSDVIPIGVDTKFYYPTRDKNNASPVILLVGNPELPFKGFDTAIRTLNEIYRQGYSFHVKWVCQSEPNIDKVNFPLETIVLPDQKSLSDYYRQSDLFLFTSLYEGFGLPPLEAMASGIPVVMTKCGGVEEYATEDNCIQVEVGDIDGMVDAVALLLDDPSRRDQLGKRARETALKMDYQHTIQLLESYMRKMVNQK</sequence>
<dbReference type="Proteomes" id="UP000831782">
    <property type="component" value="Chromosome"/>
</dbReference>
<dbReference type="SUPFAM" id="SSF53335">
    <property type="entry name" value="S-adenosyl-L-methionine-dependent methyltransferases"/>
    <property type="match status" value="1"/>
</dbReference>
<dbReference type="EC" id="2.4.-.-" evidence="3"/>
<dbReference type="Gene3D" id="3.40.50.2000">
    <property type="entry name" value="Glycogen Phosphorylase B"/>
    <property type="match status" value="1"/>
</dbReference>
<feature type="domain" description="Glycosyl transferase family 1" evidence="2">
    <location>
        <begin position="427"/>
        <end position="520"/>
    </location>
</feature>
<keyword evidence="1 3" id="KW-0808">Transferase</keyword>
<protein>
    <submittedName>
        <fullName evidence="3">Glycosyltransferase</fullName>
        <ecNumber evidence="3">2.4.-.-</ecNumber>
    </submittedName>
</protein>
<dbReference type="InterPro" id="IPR029063">
    <property type="entry name" value="SAM-dependent_MTases_sf"/>
</dbReference>
<evidence type="ECO:0000259" key="2">
    <source>
        <dbReference type="Pfam" id="PF00534"/>
    </source>
</evidence>
<evidence type="ECO:0000313" key="3">
    <source>
        <dbReference type="EMBL" id="UOQ46769.1"/>
    </source>
</evidence>
<accession>A0ABY4ESY7</accession>
<dbReference type="RefSeq" id="WP_244715224.1">
    <property type="nucleotide sequence ID" value="NZ_CP095072.1"/>
</dbReference>
<dbReference type="PANTHER" id="PTHR46401">
    <property type="entry name" value="GLYCOSYLTRANSFERASE WBBK-RELATED"/>
    <property type="match status" value="1"/>
</dbReference>